<evidence type="ECO:0000256" key="1">
    <source>
        <dbReference type="ARBA" id="ARBA00004123"/>
    </source>
</evidence>
<name>A0ABQ9HJX0_9NEOP</name>
<dbReference type="InterPro" id="IPR052035">
    <property type="entry name" value="ZnF_BED_domain_contain"/>
</dbReference>
<comment type="caution">
    <text evidence="7">The sequence shown here is derived from an EMBL/GenBank/DDBJ whole genome shotgun (WGS) entry which is preliminary data.</text>
</comment>
<dbReference type="PANTHER" id="PTHR46481">
    <property type="entry name" value="ZINC FINGER BED DOMAIN-CONTAINING PROTEIN 4"/>
    <property type="match status" value="1"/>
</dbReference>
<dbReference type="SUPFAM" id="SSF53098">
    <property type="entry name" value="Ribonuclease H-like"/>
    <property type="match status" value="1"/>
</dbReference>
<dbReference type="Pfam" id="PF05699">
    <property type="entry name" value="Dimer_Tnp_hAT"/>
    <property type="match status" value="1"/>
</dbReference>
<evidence type="ECO:0000313" key="8">
    <source>
        <dbReference type="Proteomes" id="UP001159363"/>
    </source>
</evidence>
<protein>
    <recommendedName>
        <fullName evidence="6">HAT C-terminal dimerisation domain-containing protein</fullName>
    </recommendedName>
</protein>
<dbReference type="InterPro" id="IPR008906">
    <property type="entry name" value="HATC_C_dom"/>
</dbReference>
<feature type="domain" description="HAT C-terminal dimerisation" evidence="6">
    <location>
        <begin position="361"/>
        <end position="436"/>
    </location>
</feature>
<keyword evidence="4" id="KW-0862">Zinc</keyword>
<gene>
    <name evidence="7" type="ORF">PR048_016514</name>
</gene>
<keyword evidence="3" id="KW-0863">Zinc-finger</keyword>
<evidence type="ECO:0000256" key="5">
    <source>
        <dbReference type="ARBA" id="ARBA00023242"/>
    </source>
</evidence>
<keyword evidence="8" id="KW-1185">Reference proteome</keyword>
<evidence type="ECO:0000256" key="3">
    <source>
        <dbReference type="ARBA" id="ARBA00022771"/>
    </source>
</evidence>
<evidence type="ECO:0000313" key="7">
    <source>
        <dbReference type="EMBL" id="KAJ8884656.1"/>
    </source>
</evidence>
<proteinExistence type="predicted"/>
<dbReference type="Proteomes" id="UP001159363">
    <property type="component" value="Chromosome 4"/>
</dbReference>
<sequence>MFKRWFSMKSSSIFAIDKCSGFEGGNVGSNDITDIVSFDEYLPDPSDFQAGGSDSYTGSISLTQRCIYERPMYIGGSTSEFTNMRNTCGDPNNCRVRYIEKKDWISKDCNLEKKLCFVFSDNAASIIKACQLLKVYHRLCFAHTLNVVVHDALKIQGIDVISIKCKTLVPYFKSSIIAIQKLVGEQENKNKTPLKLLQEVPACWNSTLQMMKRVVENNDCVAVVLSKMLNVPFGLTFEDTYILNDMICILDMFDEATNKVSGDYVTISLIIPILFLEAMKEVVRTRLFMYEECTIPRLTTILDPRMKKEGFRSSKDVKTLLQGDMAIKTVATAAAESANPKKFKEEKQKNLSETVDNIIMLHQYLERNNADDDVDPMLFWKVSGNDFPSLQICAKKFLSTPATSMPSERIFSKTGLAISERRSNIKPKNMDRLLVVSSTTAQLRQESCRNGIQPLKLGTLSLKSAV</sequence>
<dbReference type="InterPro" id="IPR012337">
    <property type="entry name" value="RNaseH-like_sf"/>
</dbReference>
<accession>A0ABQ9HJX0</accession>
<keyword evidence="2" id="KW-0479">Metal-binding</keyword>
<comment type="subcellular location">
    <subcellularLocation>
        <location evidence="1">Nucleus</location>
    </subcellularLocation>
</comment>
<keyword evidence="5" id="KW-0539">Nucleus</keyword>
<organism evidence="7 8">
    <name type="scientific">Dryococelus australis</name>
    <dbReference type="NCBI Taxonomy" id="614101"/>
    <lineage>
        <taxon>Eukaryota</taxon>
        <taxon>Metazoa</taxon>
        <taxon>Ecdysozoa</taxon>
        <taxon>Arthropoda</taxon>
        <taxon>Hexapoda</taxon>
        <taxon>Insecta</taxon>
        <taxon>Pterygota</taxon>
        <taxon>Neoptera</taxon>
        <taxon>Polyneoptera</taxon>
        <taxon>Phasmatodea</taxon>
        <taxon>Verophasmatodea</taxon>
        <taxon>Anareolatae</taxon>
        <taxon>Phasmatidae</taxon>
        <taxon>Eurycanthinae</taxon>
        <taxon>Dryococelus</taxon>
    </lineage>
</organism>
<dbReference type="PANTHER" id="PTHR46481:SF10">
    <property type="entry name" value="ZINC FINGER BED DOMAIN-CONTAINING PROTEIN 39"/>
    <property type="match status" value="1"/>
</dbReference>
<reference evidence="7 8" key="1">
    <citation type="submission" date="2023-02" db="EMBL/GenBank/DDBJ databases">
        <title>LHISI_Scaffold_Assembly.</title>
        <authorList>
            <person name="Stuart O.P."/>
            <person name="Cleave R."/>
            <person name="Magrath M.J.L."/>
            <person name="Mikheyev A.S."/>
        </authorList>
    </citation>
    <scope>NUCLEOTIDE SEQUENCE [LARGE SCALE GENOMIC DNA]</scope>
    <source>
        <strain evidence="7">Daus_M_001</strain>
        <tissue evidence="7">Leg muscle</tissue>
    </source>
</reference>
<dbReference type="EMBL" id="JARBHB010000005">
    <property type="protein sequence ID" value="KAJ8884656.1"/>
    <property type="molecule type" value="Genomic_DNA"/>
</dbReference>
<evidence type="ECO:0000256" key="4">
    <source>
        <dbReference type="ARBA" id="ARBA00022833"/>
    </source>
</evidence>
<evidence type="ECO:0000256" key="2">
    <source>
        <dbReference type="ARBA" id="ARBA00022723"/>
    </source>
</evidence>
<evidence type="ECO:0000259" key="6">
    <source>
        <dbReference type="Pfam" id="PF05699"/>
    </source>
</evidence>